<evidence type="ECO:0000256" key="2">
    <source>
        <dbReference type="SAM" id="Phobius"/>
    </source>
</evidence>
<sequence length="739" mass="79812">MTFLRSMIVAVAVVFFAMPSLADESNVPDVRIVIDISGSMKETDPQNLRRPALNLLTELLPDGSRAGVWTFGRYVNMLVPLGDVDDQWRNAARESSSKISSVGLNTNLVDALDRALYETSLDSGFDQTVILLTDGRIDMDDSQGNPQSAANAAARARLIEAVLPQYMSRNVRIHTLALSDGADTAVLSQLAMETDGLALKAHTSDELMPAFLKAFDRAVPSEQVPLVGNTFSIDPSVNEFTALIFRAATDKSTELVAPSGQRISMASAATSPDVRWHHDLNFDLITVKTPESGDWIADADVAPDSRVQILSDLKLSVAGLPGSLFSGVPVQLEMALENEGSVVTEPTILQLTDVSLKVTAPDGRVGSKLLSDPEALPADGVFRETLSRLSQPGEYQIEVNAEGRTFQRRQVLTATLAEPMRVEVEPDPEQQVLNVRVFPESDLVDTSLSRVISRIASPDGSSVINAMEYGSDSGAWELALVADKGPGEYEIMLNIRGVSASGKTFKSKPESIQVTFPLVSESESESEQESESAMQPDDMLSEPAAPEVSEPEPESMPEPEPEIQEPPVEPIAPDLAARFNEQAEAAQPESSETDGAGEQGAENETSDEADEEEGGVAWWVYVLLGLANLLLLGGLAWWWFMRRKKNAEPAEEIAAAEALDLDTGPLDDADLDSADFDNFDGVEEEEIPQAEEDSHIPTSMGGDTDMGSPEPPAESAALDDEGDDWGEFDLPDENPEDKK</sequence>
<evidence type="ECO:0000256" key="1">
    <source>
        <dbReference type="SAM" id="MobiDB-lite"/>
    </source>
</evidence>
<evidence type="ECO:0000256" key="3">
    <source>
        <dbReference type="SAM" id="SignalP"/>
    </source>
</evidence>
<dbReference type="Pfam" id="PF00092">
    <property type="entry name" value="VWA"/>
    <property type="match status" value="1"/>
</dbReference>
<feature type="signal peptide" evidence="3">
    <location>
        <begin position="1"/>
        <end position="22"/>
    </location>
</feature>
<reference evidence="5 6" key="1">
    <citation type="submission" date="2024-04" db="EMBL/GenBank/DDBJ databases">
        <title>Draft genome sequence of Thalassolituus maritimus NBRC 116585.</title>
        <authorList>
            <person name="Miyakawa T."/>
            <person name="Kusuya Y."/>
            <person name="Miura T."/>
        </authorList>
    </citation>
    <scope>NUCLEOTIDE SEQUENCE [LARGE SCALE GENOMIC DNA]</scope>
    <source>
        <strain evidence="5 6">5NW40-0001</strain>
    </source>
</reference>
<feature type="region of interest" description="Disordered" evidence="1">
    <location>
        <begin position="582"/>
        <end position="611"/>
    </location>
</feature>
<dbReference type="Proteomes" id="UP001481413">
    <property type="component" value="Unassembled WGS sequence"/>
</dbReference>
<proteinExistence type="predicted"/>
<feature type="domain" description="VWFA" evidence="4">
    <location>
        <begin position="29"/>
        <end position="219"/>
    </location>
</feature>
<organism evidence="5 6">
    <name type="scientific">Thalassolituus maritimus</name>
    <dbReference type="NCBI Taxonomy" id="484498"/>
    <lineage>
        <taxon>Bacteria</taxon>
        <taxon>Pseudomonadati</taxon>
        <taxon>Pseudomonadota</taxon>
        <taxon>Gammaproteobacteria</taxon>
        <taxon>Oceanospirillales</taxon>
        <taxon>Oceanospirillaceae</taxon>
        <taxon>Thalassolituus</taxon>
    </lineage>
</organism>
<gene>
    <name evidence="5" type="ORF">NBRC116585_15070</name>
</gene>
<keyword evidence="2" id="KW-0812">Transmembrane</keyword>
<keyword evidence="3" id="KW-0732">Signal</keyword>
<dbReference type="PANTHER" id="PTHR45737">
    <property type="entry name" value="VON WILLEBRAND FACTOR A DOMAIN-CONTAINING PROTEIN 5A"/>
    <property type="match status" value="1"/>
</dbReference>
<feature type="compositionally biased region" description="Acidic residues" evidence="1">
    <location>
        <begin position="665"/>
        <end position="691"/>
    </location>
</feature>
<feature type="region of interest" description="Disordered" evidence="1">
    <location>
        <begin position="517"/>
        <end position="568"/>
    </location>
</feature>
<evidence type="ECO:0000259" key="4">
    <source>
        <dbReference type="PROSITE" id="PS50234"/>
    </source>
</evidence>
<dbReference type="PROSITE" id="PS50234">
    <property type="entry name" value="VWFA"/>
    <property type="match status" value="1"/>
</dbReference>
<comment type="caution">
    <text evidence="5">The sequence shown here is derived from an EMBL/GenBank/DDBJ whole genome shotgun (WGS) entry which is preliminary data.</text>
</comment>
<dbReference type="EMBL" id="BAABWH010000003">
    <property type="protein sequence ID" value="GAA6145389.1"/>
    <property type="molecule type" value="Genomic_DNA"/>
</dbReference>
<feature type="compositionally biased region" description="Acidic residues" evidence="1">
    <location>
        <begin position="549"/>
        <end position="563"/>
    </location>
</feature>
<dbReference type="InterPro" id="IPR036465">
    <property type="entry name" value="vWFA_dom_sf"/>
</dbReference>
<feature type="region of interest" description="Disordered" evidence="1">
    <location>
        <begin position="659"/>
        <end position="739"/>
    </location>
</feature>
<name>A0ABP9ZZ15_9GAMM</name>
<dbReference type="InterPro" id="IPR002035">
    <property type="entry name" value="VWF_A"/>
</dbReference>
<dbReference type="CDD" id="cd00198">
    <property type="entry name" value="vWFA"/>
    <property type="match status" value="1"/>
</dbReference>
<dbReference type="SMART" id="SM00327">
    <property type="entry name" value="VWA"/>
    <property type="match status" value="1"/>
</dbReference>
<keyword evidence="2" id="KW-0472">Membrane</keyword>
<dbReference type="SUPFAM" id="SSF53300">
    <property type="entry name" value="vWA-like"/>
    <property type="match status" value="1"/>
</dbReference>
<evidence type="ECO:0000313" key="6">
    <source>
        <dbReference type="Proteomes" id="UP001481413"/>
    </source>
</evidence>
<dbReference type="RefSeq" id="WP_353294342.1">
    <property type="nucleotide sequence ID" value="NZ_BAABWH010000003.1"/>
</dbReference>
<keyword evidence="2" id="KW-1133">Transmembrane helix</keyword>
<protein>
    <recommendedName>
        <fullName evidence="4">VWFA domain-containing protein</fullName>
    </recommendedName>
</protein>
<feature type="transmembrane region" description="Helical" evidence="2">
    <location>
        <begin position="618"/>
        <end position="640"/>
    </location>
</feature>
<evidence type="ECO:0000313" key="5">
    <source>
        <dbReference type="EMBL" id="GAA6145389.1"/>
    </source>
</evidence>
<feature type="chain" id="PRO_5045360841" description="VWFA domain-containing protein" evidence="3">
    <location>
        <begin position="23"/>
        <end position="739"/>
    </location>
</feature>
<dbReference type="PANTHER" id="PTHR45737:SF6">
    <property type="entry name" value="VON WILLEBRAND FACTOR A DOMAIN-CONTAINING PROTEIN 5A"/>
    <property type="match status" value="1"/>
</dbReference>
<keyword evidence="6" id="KW-1185">Reference proteome</keyword>
<feature type="compositionally biased region" description="Acidic residues" evidence="1">
    <location>
        <begin position="717"/>
        <end position="739"/>
    </location>
</feature>
<dbReference type="Gene3D" id="3.40.50.410">
    <property type="entry name" value="von Willebrand factor, type A domain"/>
    <property type="match status" value="1"/>
</dbReference>
<accession>A0ABP9ZZ15</accession>